<evidence type="ECO:0000256" key="1">
    <source>
        <dbReference type="SAM" id="Phobius"/>
    </source>
</evidence>
<reference evidence="2" key="1">
    <citation type="submission" date="2019-08" db="EMBL/GenBank/DDBJ databases">
        <authorList>
            <person name="Kucharzyk K."/>
            <person name="Murdoch R.W."/>
            <person name="Higgins S."/>
            <person name="Loffler F."/>
        </authorList>
    </citation>
    <scope>NUCLEOTIDE SEQUENCE</scope>
</reference>
<name>A0A645E1B3_9ZZZZ</name>
<evidence type="ECO:0008006" key="3">
    <source>
        <dbReference type="Google" id="ProtNLM"/>
    </source>
</evidence>
<dbReference type="InterPro" id="IPR045584">
    <property type="entry name" value="Pilin-like"/>
</dbReference>
<accession>A0A645E1B3</accession>
<dbReference type="Gene3D" id="3.30.700.10">
    <property type="entry name" value="Glycoprotein, Type 4 Pilin"/>
    <property type="match status" value="1"/>
</dbReference>
<organism evidence="2">
    <name type="scientific">bioreactor metagenome</name>
    <dbReference type="NCBI Taxonomy" id="1076179"/>
    <lineage>
        <taxon>unclassified sequences</taxon>
        <taxon>metagenomes</taxon>
        <taxon>ecological metagenomes</taxon>
    </lineage>
</organism>
<dbReference type="PANTHER" id="PTHR30093">
    <property type="entry name" value="GENERAL SECRETION PATHWAY PROTEIN G"/>
    <property type="match status" value="1"/>
</dbReference>
<keyword evidence="1" id="KW-0812">Transmembrane</keyword>
<gene>
    <name evidence="2" type="ORF">SDC9_142493</name>
</gene>
<keyword evidence="1" id="KW-0472">Membrane</keyword>
<sequence length="229" mass="25967">MVGQARHWVSGRYVTGVMLSLRFTLIELLTTISVIAVMASMLLPALSRSRDMARQTVCINNLHQISIAANLYARTHDEMYPVRDRFLDDFTPFHKYMGMRDIFICPGNPRSVVKIESDAQLIGGTDYLYWSAFKIADIEKNDKKNNGHGNNDWPYHFDPSNPKFARIFADKIKQPVVYDRCGPAHFGAIDIVYLAEGRVVTQFDMCDLWVLDANGRLVLDSTTPFPGSN</sequence>
<dbReference type="EMBL" id="VSSQ01041852">
    <property type="protein sequence ID" value="MPM95339.1"/>
    <property type="molecule type" value="Genomic_DNA"/>
</dbReference>
<proteinExistence type="predicted"/>
<comment type="caution">
    <text evidence="2">The sequence shown here is derived from an EMBL/GenBank/DDBJ whole genome shotgun (WGS) entry which is preliminary data.</text>
</comment>
<feature type="transmembrane region" description="Helical" evidence="1">
    <location>
        <begin position="20"/>
        <end position="46"/>
    </location>
</feature>
<keyword evidence="1" id="KW-1133">Transmembrane helix</keyword>
<protein>
    <recommendedName>
        <fullName evidence="3">Type II secretion system protein G</fullName>
    </recommendedName>
</protein>
<evidence type="ECO:0000313" key="2">
    <source>
        <dbReference type="EMBL" id="MPM95339.1"/>
    </source>
</evidence>
<dbReference type="SUPFAM" id="SSF54523">
    <property type="entry name" value="Pili subunits"/>
    <property type="match status" value="1"/>
</dbReference>
<dbReference type="AlphaFoldDB" id="A0A645E1B3"/>